<dbReference type="Pfam" id="PF01266">
    <property type="entry name" value="DAO"/>
    <property type="match status" value="1"/>
</dbReference>
<feature type="domain" description="FAD dependent oxidoreductase" evidence="4">
    <location>
        <begin position="58"/>
        <end position="364"/>
    </location>
</feature>
<organism evidence="5 6">
    <name type="scientific">Turnera subulata</name>
    <dbReference type="NCBI Taxonomy" id="218843"/>
    <lineage>
        <taxon>Eukaryota</taxon>
        <taxon>Viridiplantae</taxon>
        <taxon>Streptophyta</taxon>
        <taxon>Embryophyta</taxon>
        <taxon>Tracheophyta</taxon>
        <taxon>Spermatophyta</taxon>
        <taxon>Magnoliopsida</taxon>
        <taxon>eudicotyledons</taxon>
        <taxon>Gunneridae</taxon>
        <taxon>Pentapetalae</taxon>
        <taxon>rosids</taxon>
        <taxon>fabids</taxon>
        <taxon>Malpighiales</taxon>
        <taxon>Passifloraceae</taxon>
        <taxon>Turnera</taxon>
    </lineage>
</organism>
<sequence>MAAPPGPFVTTSTRTFDVVIIGAGIIGLTIARQFLLGSELSVAVVDKAAPCSGATGAGSLTVGRTREESVTLEKKVNRLREAGVRAEYLSSHDLRLKEPALDVGEDGGAALLPDDSQLDAQRTVAFILKGNREFVSKGRYAEFFHDPVTGLLRSNDHGKVEAVQTSKNTLYCKKGVIVAAGCWTGSLMHDLLRGSDIALDLPVKPRKGHLLVLENFSPFSLNHGLMEAGYLDHLPKTADLQNYASGMADREQNLSVSMTATMDVVGNLLLGSSRQFAGFGTDMDESIVNHIWTRAGEFFPKLKQLSLQDFTKDRHVRVGLRPYVPDGKPLIGPIPALMNVFIAAGHEGSGLSMAMGTAEMVSDMVLGRPGIVDSTAFAVQGRVS</sequence>
<evidence type="ECO:0000256" key="3">
    <source>
        <dbReference type="ARBA" id="ARBA00046185"/>
    </source>
</evidence>
<gene>
    <name evidence="5" type="ORF">Tsubulata_050688</name>
</gene>
<dbReference type="Proteomes" id="UP001141552">
    <property type="component" value="Unassembled WGS sequence"/>
</dbReference>
<dbReference type="PANTHER" id="PTHR13847">
    <property type="entry name" value="SARCOSINE DEHYDROGENASE-RELATED"/>
    <property type="match status" value="1"/>
</dbReference>
<dbReference type="GO" id="GO:0005737">
    <property type="term" value="C:cytoplasm"/>
    <property type="evidence" value="ECO:0007669"/>
    <property type="project" value="TreeGrafter"/>
</dbReference>
<dbReference type="EMBL" id="JAKUCV010003691">
    <property type="protein sequence ID" value="KAJ4837995.1"/>
    <property type="molecule type" value="Genomic_DNA"/>
</dbReference>
<reference evidence="5" key="2">
    <citation type="journal article" date="2023" name="Plants (Basel)">
        <title>Annotation of the Turnera subulata (Passifloraceae) Draft Genome Reveals the S-Locus Evolved after the Divergence of Turneroideae from Passifloroideae in a Stepwise Manner.</title>
        <authorList>
            <person name="Henning P.M."/>
            <person name="Roalson E.H."/>
            <person name="Mir W."/>
            <person name="McCubbin A.G."/>
            <person name="Shore J.S."/>
        </authorList>
    </citation>
    <scope>NUCLEOTIDE SEQUENCE</scope>
    <source>
        <strain evidence="5">F60SS</strain>
    </source>
</reference>
<evidence type="ECO:0000256" key="1">
    <source>
        <dbReference type="ARBA" id="ARBA00023002"/>
    </source>
</evidence>
<dbReference type="InterPro" id="IPR036188">
    <property type="entry name" value="FAD/NAD-bd_sf"/>
</dbReference>
<dbReference type="AlphaFoldDB" id="A0A9Q0FWL9"/>
<proteinExistence type="predicted"/>
<dbReference type="InterPro" id="IPR006076">
    <property type="entry name" value="FAD-dep_OxRdtase"/>
</dbReference>
<protein>
    <recommendedName>
        <fullName evidence="2">FAD-dependent oxidoreductase domain-containing protein 1</fullName>
    </recommendedName>
</protein>
<comment type="caution">
    <text evidence="5">The sequence shown here is derived from an EMBL/GenBank/DDBJ whole genome shotgun (WGS) entry which is preliminary data.</text>
</comment>
<reference evidence="5" key="1">
    <citation type="submission" date="2022-02" db="EMBL/GenBank/DDBJ databases">
        <authorList>
            <person name="Henning P.M."/>
            <person name="McCubbin A.G."/>
            <person name="Shore J.S."/>
        </authorList>
    </citation>
    <scope>NUCLEOTIDE SEQUENCE</scope>
    <source>
        <strain evidence="5">F60SS</strain>
        <tissue evidence="5">Leaves</tissue>
    </source>
</reference>
<dbReference type="PANTHER" id="PTHR13847:SF287">
    <property type="entry name" value="FAD-DEPENDENT OXIDOREDUCTASE DOMAIN-CONTAINING PROTEIN 1"/>
    <property type="match status" value="1"/>
</dbReference>
<evidence type="ECO:0000256" key="2">
    <source>
        <dbReference type="ARBA" id="ARBA00039785"/>
    </source>
</evidence>
<dbReference type="SUPFAM" id="SSF54373">
    <property type="entry name" value="FAD-linked reductases, C-terminal domain"/>
    <property type="match status" value="1"/>
</dbReference>
<evidence type="ECO:0000313" key="6">
    <source>
        <dbReference type="Proteomes" id="UP001141552"/>
    </source>
</evidence>
<dbReference type="OrthoDB" id="498204at2759"/>
<evidence type="ECO:0000259" key="4">
    <source>
        <dbReference type="Pfam" id="PF01266"/>
    </source>
</evidence>
<name>A0A9Q0FWL9_9ROSI</name>
<keyword evidence="1" id="KW-0560">Oxidoreductase</keyword>
<comment type="function">
    <text evidence="3">Required for the assembly of the mitochondrial membrane respiratory chain NADH dehydrogenase (Complex I). Involved in mid-late stages of complex I assembly.</text>
</comment>
<dbReference type="SUPFAM" id="SSF51905">
    <property type="entry name" value="FAD/NAD(P)-binding domain"/>
    <property type="match status" value="1"/>
</dbReference>
<dbReference type="GO" id="GO:0016491">
    <property type="term" value="F:oxidoreductase activity"/>
    <property type="evidence" value="ECO:0007669"/>
    <property type="project" value="UniProtKB-KW"/>
</dbReference>
<evidence type="ECO:0000313" key="5">
    <source>
        <dbReference type="EMBL" id="KAJ4837995.1"/>
    </source>
</evidence>
<dbReference type="Gene3D" id="3.30.9.10">
    <property type="entry name" value="D-Amino Acid Oxidase, subunit A, domain 2"/>
    <property type="match status" value="1"/>
</dbReference>
<dbReference type="Gene3D" id="3.50.50.60">
    <property type="entry name" value="FAD/NAD(P)-binding domain"/>
    <property type="match status" value="2"/>
</dbReference>
<accession>A0A9Q0FWL9</accession>
<keyword evidence="6" id="KW-1185">Reference proteome</keyword>